<dbReference type="Pfam" id="PF13616">
    <property type="entry name" value="Rotamase_3"/>
    <property type="match status" value="1"/>
</dbReference>
<dbReference type="PROSITE" id="PS50198">
    <property type="entry name" value="PPIC_PPIASE_2"/>
    <property type="match status" value="2"/>
</dbReference>
<dbReference type="Proteomes" id="UP000239002">
    <property type="component" value="Unassembled WGS sequence"/>
</dbReference>
<evidence type="ECO:0000256" key="2">
    <source>
        <dbReference type="SAM" id="SignalP"/>
    </source>
</evidence>
<keyword evidence="1" id="KW-0697">Rotamase</keyword>
<dbReference type="RefSeq" id="WP_104516507.1">
    <property type="nucleotide sequence ID" value="NZ_MQVW01000020.1"/>
</dbReference>
<proteinExistence type="predicted"/>
<dbReference type="PANTHER" id="PTHR47245:SF2">
    <property type="entry name" value="PEPTIDYL-PROLYL CIS-TRANS ISOMERASE HP_0175-RELATED"/>
    <property type="match status" value="1"/>
</dbReference>
<organism evidence="4 5">
    <name type="scientific">Nonlabens xylanidelens</name>
    <dbReference type="NCBI Taxonomy" id="191564"/>
    <lineage>
        <taxon>Bacteria</taxon>
        <taxon>Pseudomonadati</taxon>
        <taxon>Bacteroidota</taxon>
        <taxon>Flavobacteriia</taxon>
        <taxon>Flavobacteriales</taxon>
        <taxon>Flavobacteriaceae</taxon>
        <taxon>Nonlabens</taxon>
    </lineage>
</organism>
<keyword evidence="2" id="KW-0732">Signal</keyword>
<accession>A0A2S6IFR6</accession>
<evidence type="ECO:0000259" key="3">
    <source>
        <dbReference type="PROSITE" id="PS50198"/>
    </source>
</evidence>
<evidence type="ECO:0000313" key="5">
    <source>
        <dbReference type="Proteomes" id="UP000239002"/>
    </source>
</evidence>
<keyword evidence="1 4" id="KW-0413">Isomerase</keyword>
<feature type="signal peptide" evidence="2">
    <location>
        <begin position="1"/>
        <end position="21"/>
    </location>
</feature>
<dbReference type="SUPFAM" id="SSF54534">
    <property type="entry name" value="FKBP-like"/>
    <property type="match status" value="2"/>
</dbReference>
<dbReference type="PROSITE" id="PS01096">
    <property type="entry name" value="PPIC_PPIASE_1"/>
    <property type="match status" value="1"/>
</dbReference>
<feature type="chain" id="PRO_5015492190" evidence="2">
    <location>
        <begin position="22"/>
        <end position="659"/>
    </location>
</feature>
<name>A0A2S6IFR6_9FLAO</name>
<dbReference type="GO" id="GO:0003755">
    <property type="term" value="F:peptidyl-prolyl cis-trans isomerase activity"/>
    <property type="evidence" value="ECO:0007669"/>
    <property type="project" value="UniProtKB-KW"/>
</dbReference>
<feature type="domain" description="PpiC" evidence="3">
    <location>
        <begin position="229"/>
        <end position="329"/>
    </location>
</feature>
<evidence type="ECO:0000313" key="4">
    <source>
        <dbReference type="EMBL" id="PPK93037.1"/>
    </source>
</evidence>
<dbReference type="InterPro" id="IPR023058">
    <property type="entry name" value="PPIase_PpiC_CS"/>
</dbReference>
<dbReference type="PANTHER" id="PTHR47245">
    <property type="entry name" value="PEPTIDYLPROLYL ISOMERASE"/>
    <property type="match status" value="1"/>
</dbReference>
<comment type="caution">
    <text evidence="4">The sequence shown here is derived from an EMBL/GenBank/DDBJ whole genome shotgun (WGS) entry which is preliminary data.</text>
</comment>
<dbReference type="AlphaFoldDB" id="A0A2S6IFR6"/>
<dbReference type="Pfam" id="PF00639">
    <property type="entry name" value="Rotamase"/>
    <property type="match status" value="1"/>
</dbReference>
<reference evidence="4 5" key="1">
    <citation type="submission" date="2018-02" db="EMBL/GenBank/DDBJ databases">
        <title>Genomic Encyclopedia of Archaeal and Bacterial Type Strains, Phase II (KMG-II): from individual species to whole genera.</title>
        <authorList>
            <person name="Goeker M."/>
        </authorList>
    </citation>
    <scope>NUCLEOTIDE SEQUENCE [LARGE SCALE GENOMIC DNA]</scope>
    <source>
        <strain evidence="4 5">DSM 16809</strain>
    </source>
</reference>
<dbReference type="OrthoDB" id="14196at2"/>
<dbReference type="InterPro" id="IPR000297">
    <property type="entry name" value="PPIase_PpiC"/>
</dbReference>
<keyword evidence="5" id="KW-1185">Reference proteome</keyword>
<dbReference type="InterPro" id="IPR046357">
    <property type="entry name" value="PPIase_dom_sf"/>
</dbReference>
<dbReference type="EMBL" id="PTJE01000008">
    <property type="protein sequence ID" value="PPK93037.1"/>
    <property type="molecule type" value="Genomic_DNA"/>
</dbReference>
<protein>
    <submittedName>
        <fullName evidence="4">Peptidyl-prolyl cis-trans isomerase SurA</fullName>
    </submittedName>
</protein>
<sequence length="659" mass="76088">MKYISSLLLISVFFLTVKATAQDIGDKTLLTIDGTDYDAGTFMKFYFKNIDIVQDEDQKNIDNYLDLYIDYRLKLQQAYSLDLHKKEDYLKEIESTRSSIAQAYLTDNEVSDQLVREAYDRGNKEVNASHILIKVDRAASPADTLKAWNKIHDIEQELKNGASFSSLARTKSEGPSAGNEGNLGWFGSFRMVYEFENAAFETEKGSFSKPFRTDFGYHILYVKDTRPNPGELTVAHIMAFDKKDSDSKNAQERILEIYKQVQSGKDFKQLAREFSDDGNSAARGGKLNKFGTGGVDEVFANAAFALKNLGDYSEPIKTKFGWHIIKLLEKHPVKSYDDLKKELENKIKKSPRSRKITEGFINKLKTLYNIEDQNALPKNVYTMVNDTLLLSGKYKFDDQLTGLDQKLFTINEASYKIGDFLKYVETKMAKDFKPYPSKKAKLDAYYTEYSNDQLMSYYDKNLERDNKEFRFLYNEFKEGFLVFDLIETEIWNKAKNDSIGLNEYFNNHREDYKWKRRLDIVLTQNVSRDIAENVRQQLIKKVAIDDIKSSLNIDNKTQVIVSSGEVEETYNRLPDNFEIKLGVSSVYHDAGDSFYKVIDVKEIKEPTNKTLEEARGSVVNDYQQELEKSWLDNLRNGHQIKVSKKVFKKVKKAIENQLD</sequence>
<evidence type="ECO:0000256" key="1">
    <source>
        <dbReference type="PROSITE-ProRule" id="PRU00278"/>
    </source>
</evidence>
<dbReference type="Gene3D" id="3.10.50.40">
    <property type="match status" value="2"/>
</dbReference>
<dbReference type="InterPro" id="IPR050245">
    <property type="entry name" value="PrsA_foldase"/>
</dbReference>
<feature type="domain" description="PpiC" evidence="3">
    <location>
        <begin position="123"/>
        <end position="224"/>
    </location>
</feature>
<gene>
    <name evidence="4" type="ORF">LY01_02742</name>
</gene>